<dbReference type="InParanoid" id="A0BCB1"/>
<evidence type="ECO:0000313" key="3">
    <source>
        <dbReference type="EMBL" id="CAK56178.1"/>
    </source>
</evidence>
<dbReference type="OMA" id="NSYQQIR"/>
<dbReference type="eggNOG" id="ENOG502SXJ0">
    <property type="taxonomic scope" value="Eukaryota"/>
</dbReference>
<accession>A0BCB1</accession>
<keyword evidence="4" id="KW-1185">Reference proteome</keyword>
<gene>
    <name evidence="3" type="ORF">GSPATT00004272001</name>
</gene>
<dbReference type="OrthoDB" id="294665at2759"/>
<keyword evidence="1" id="KW-0175">Coiled coil</keyword>
<dbReference type="AlphaFoldDB" id="A0BCB1"/>
<feature type="coiled-coil region" evidence="1">
    <location>
        <begin position="90"/>
        <end position="159"/>
    </location>
</feature>
<dbReference type="KEGG" id="ptm:GSPATT00004272001"/>
<keyword evidence="2" id="KW-0732">Signal</keyword>
<sequence>MRKLVCILLISLSLASQIQGPLSNPIVNELERTHLGKAFLKLLTLKSKAQQFDFSKLYAAIDDLENSIKQRIVDEDKEYQQNEVQYFTDKEFFSGQITQYQNEIASLEIDLTDFTESRNLLQIGLNGKVDELKEVQSLADGLQQRITKEEAIFKDQQNQYTNAVQALDQALQLIGQLRDGSFIQNRNVVFLEEGLKQLQHQRIMYAPLITAFTQIMAPSFNDQEASAKVQRLIQNLRDTIVKNKTDLENSYQQIRTIDDHNLSQYNQRITNLSTIVIPTIQAEIQTRDGNSCILIVGQIQTKSNLLRDAQSNFKTATDNLDNTNNRWIERTNEHNKLLDQLITQTTLFPKIVTELEGAGVRRR</sequence>
<dbReference type="RefSeq" id="XP_001423576.1">
    <property type="nucleotide sequence ID" value="XM_001423539.1"/>
</dbReference>
<feature type="chain" id="PRO_5012067679" evidence="2">
    <location>
        <begin position="16"/>
        <end position="363"/>
    </location>
</feature>
<proteinExistence type="predicted"/>
<name>A0BCB1_PARTE</name>
<dbReference type="GeneID" id="5009360"/>
<dbReference type="Proteomes" id="UP000000600">
    <property type="component" value="Unassembled WGS sequence"/>
</dbReference>
<reference evidence="3 4" key="1">
    <citation type="journal article" date="2006" name="Nature">
        <title>Global trends of whole-genome duplications revealed by the ciliate Paramecium tetraurelia.</title>
        <authorList>
            <consortium name="Genoscope"/>
            <person name="Aury J.-M."/>
            <person name="Jaillon O."/>
            <person name="Duret L."/>
            <person name="Noel B."/>
            <person name="Jubin C."/>
            <person name="Porcel B.M."/>
            <person name="Segurens B."/>
            <person name="Daubin V."/>
            <person name="Anthouard V."/>
            <person name="Aiach N."/>
            <person name="Arnaiz O."/>
            <person name="Billaut A."/>
            <person name="Beisson J."/>
            <person name="Blanc I."/>
            <person name="Bouhouche K."/>
            <person name="Camara F."/>
            <person name="Duharcourt S."/>
            <person name="Guigo R."/>
            <person name="Gogendeau D."/>
            <person name="Katinka M."/>
            <person name="Keller A.-M."/>
            <person name="Kissmehl R."/>
            <person name="Klotz C."/>
            <person name="Koll F."/>
            <person name="Le Moue A."/>
            <person name="Lepere C."/>
            <person name="Malinsky S."/>
            <person name="Nowacki M."/>
            <person name="Nowak J.K."/>
            <person name="Plattner H."/>
            <person name="Poulain J."/>
            <person name="Ruiz F."/>
            <person name="Serrano V."/>
            <person name="Zagulski M."/>
            <person name="Dessen P."/>
            <person name="Betermier M."/>
            <person name="Weissenbach J."/>
            <person name="Scarpelli C."/>
            <person name="Schachter V."/>
            <person name="Sperling L."/>
            <person name="Meyer E."/>
            <person name="Cohen J."/>
            <person name="Wincker P."/>
        </authorList>
    </citation>
    <scope>NUCLEOTIDE SEQUENCE [LARGE SCALE GENOMIC DNA]</scope>
    <source>
        <strain evidence="3 4">Stock d4-2</strain>
    </source>
</reference>
<protein>
    <submittedName>
        <fullName evidence="3">Uncharacterized protein</fullName>
    </submittedName>
</protein>
<dbReference type="EMBL" id="CT867986">
    <property type="protein sequence ID" value="CAK56178.1"/>
    <property type="molecule type" value="Genomic_DNA"/>
</dbReference>
<evidence type="ECO:0000313" key="4">
    <source>
        <dbReference type="Proteomes" id="UP000000600"/>
    </source>
</evidence>
<dbReference type="STRING" id="5888.A0BCB1"/>
<organism evidence="3 4">
    <name type="scientific">Paramecium tetraurelia</name>
    <dbReference type="NCBI Taxonomy" id="5888"/>
    <lineage>
        <taxon>Eukaryota</taxon>
        <taxon>Sar</taxon>
        <taxon>Alveolata</taxon>
        <taxon>Ciliophora</taxon>
        <taxon>Intramacronucleata</taxon>
        <taxon>Oligohymenophorea</taxon>
        <taxon>Peniculida</taxon>
        <taxon>Parameciidae</taxon>
        <taxon>Paramecium</taxon>
    </lineage>
</organism>
<dbReference type="HOGENOM" id="CLU_065476_0_0_1"/>
<feature type="signal peptide" evidence="2">
    <location>
        <begin position="1"/>
        <end position="15"/>
    </location>
</feature>
<evidence type="ECO:0000256" key="2">
    <source>
        <dbReference type="SAM" id="SignalP"/>
    </source>
</evidence>
<evidence type="ECO:0000256" key="1">
    <source>
        <dbReference type="SAM" id="Coils"/>
    </source>
</evidence>